<keyword evidence="2" id="KW-0560">Oxidoreductase</keyword>
<dbReference type="Proteomes" id="UP001500620">
    <property type="component" value="Unassembled WGS sequence"/>
</dbReference>
<dbReference type="PANTHER" id="PTHR46865">
    <property type="entry name" value="OXIDOREDUCTASE-RELATED"/>
    <property type="match status" value="1"/>
</dbReference>
<dbReference type="InterPro" id="IPR036188">
    <property type="entry name" value="FAD/NAD-bd_sf"/>
</dbReference>
<dbReference type="RefSeq" id="WP_345141179.1">
    <property type="nucleotide sequence ID" value="NZ_BAABAT010000058.1"/>
</dbReference>
<evidence type="ECO:0000259" key="1">
    <source>
        <dbReference type="Pfam" id="PF01494"/>
    </source>
</evidence>
<dbReference type="InterPro" id="IPR051704">
    <property type="entry name" value="FAD_aromatic-hydroxylase"/>
</dbReference>
<dbReference type="Pfam" id="PF01494">
    <property type="entry name" value="FAD_binding_3"/>
    <property type="match status" value="1"/>
</dbReference>
<dbReference type="EMBL" id="BAABAT010000058">
    <property type="protein sequence ID" value="GAA4262945.1"/>
    <property type="molecule type" value="Genomic_DNA"/>
</dbReference>
<proteinExistence type="predicted"/>
<dbReference type="PRINTS" id="PR00420">
    <property type="entry name" value="RNGMNOXGNASE"/>
</dbReference>
<dbReference type="InterPro" id="IPR002938">
    <property type="entry name" value="FAD-bd"/>
</dbReference>
<reference evidence="3" key="1">
    <citation type="journal article" date="2019" name="Int. J. Syst. Evol. Microbiol.">
        <title>The Global Catalogue of Microorganisms (GCM) 10K type strain sequencing project: providing services to taxonomists for standard genome sequencing and annotation.</title>
        <authorList>
            <consortium name="The Broad Institute Genomics Platform"/>
            <consortium name="The Broad Institute Genome Sequencing Center for Infectious Disease"/>
            <person name="Wu L."/>
            <person name="Ma J."/>
        </authorList>
    </citation>
    <scope>NUCLEOTIDE SEQUENCE [LARGE SCALE GENOMIC DNA]</scope>
    <source>
        <strain evidence="3">JCM 17441</strain>
    </source>
</reference>
<organism evidence="2 3">
    <name type="scientific">Dactylosporangium darangshiense</name>
    <dbReference type="NCBI Taxonomy" id="579108"/>
    <lineage>
        <taxon>Bacteria</taxon>
        <taxon>Bacillati</taxon>
        <taxon>Actinomycetota</taxon>
        <taxon>Actinomycetes</taxon>
        <taxon>Micromonosporales</taxon>
        <taxon>Micromonosporaceae</taxon>
        <taxon>Dactylosporangium</taxon>
    </lineage>
</organism>
<protein>
    <submittedName>
        <fullName evidence="2">FAD-dependent monooxygenase</fullName>
    </submittedName>
</protein>
<feature type="domain" description="FAD-binding" evidence="1">
    <location>
        <begin position="2"/>
        <end position="312"/>
    </location>
</feature>
<dbReference type="PANTHER" id="PTHR46865:SF2">
    <property type="entry name" value="MONOOXYGENASE"/>
    <property type="match status" value="1"/>
</dbReference>
<keyword evidence="3" id="KW-1185">Reference proteome</keyword>
<comment type="caution">
    <text evidence="2">The sequence shown here is derived from an EMBL/GenBank/DDBJ whole genome shotgun (WGS) entry which is preliminary data.</text>
</comment>
<dbReference type="SUPFAM" id="SSF51905">
    <property type="entry name" value="FAD/NAD(P)-binding domain"/>
    <property type="match status" value="1"/>
</dbReference>
<dbReference type="Gene3D" id="3.50.50.60">
    <property type="entry name" value="FAD/NAD(P)-binding domain"/>
    <property type="match status" value="1"/>
</dbReference>
<dbReference type="Gene3D" id="3.30.9.10">
    <property type="entry name" value="D-Amino Acid Oxidase, subunit A, domain 2"/>
    <property type="match status" value="1"/>
</dbReference>
<keyword evidence="2" id="KW-0503">Monooxygenase</keyword>
<accession>A0ABP8DSG4</accession>
<gene>
    <name evidence="2" type="ORF">GCM10022255_103030</name>
</gene>
<evidence type="ECO:0000313" key="3">
    <source>
        <dbReference type="Proteomes" id="UP001500620"/>
    </source>
</evidence>
<dbReference type="GO" id="GO:0004497">
    <property type="term" value="F:monooxygenase activity"/>
    <property type="evidence" value="ECO:0007669"/>
    <property type="project" value="UniProtKB-KW"/>
</dbReference>
<name>A0ABP8DSG4_9ACTN</name>
<sequence>MARVLICGASVAGNALAYWLRRGGCAVTVVERAPAVRDGGYAIDIRGVALEVAERMGIADEARRRGTDTEGTSFVDRDGRRVATLPLGFGVLDPADIEIMKGDFAWLLHESVPDGVEWLFNETVAELRPGGDGVEARLERGGVRQFDYVAGADGIYSRVRELAFGPAERYLHHLGSNSAIFTAPNELGIERWQLIHSAPGRVASVKTDRGSREVKVTLLYGGPQPARDRAARVQAVEAAFDGAGWVIPRLLEAMRVAPDLYVAPNAQVRMPRWTAGRIALVGDAGYAPSALTGQGSGMALVGAYLLAREIAAGTGDLSGYDAAMREFVELNQRAALRPAKGFAPKTERAARMQAMSIRMLPHLPWRGLIISAMMREARHAAGALTLPPAAPG</sequence>
<evidence type="ECO:0000313" key="2">
    <source>
        <dbReference type="EMBL" id="GAA4262945.1"/>
    </source>
</evidence>